<dbReference type="Gramene" id="ABO99307">
    <property type="protein sequence ID" value="ABO99307"/>
    <property type="gene ID" value="OSTLU_27266"/>
</dbReference>
<protein>
    <submittedName>
        <fullName evidence="2">Uncharacterized protein</fullName>
    </submittedName>
</protein>
<dbReference type="RefSeq" id="XP_001421014.1">
    <property type="nucleotide sequence ID" value="XM_001420977.1"/>
</dbReference>
<dbReference type="Proteomes" id="UP000001568">
    <property type="component" value="Chromosome 21"/>
</dbReference>
<dbReference type="Gramene" id="ABP01240">
    <property type="protein sequence ID" value="ABP01240"/>
    <property type="gene ID" value="OSTLU_29645"/>
</dbReference>
<dbReference type="RefSeq" id="XP_001422881.1">
    <property type="nucleotide sequence ID" value="XM_001422844.1"/>
</dbReference>
<proteinExistence type="predicted"/>
<dbReference type="KEGG" id="olu:OSTLU_29645"/>
<dbReference type="OMA" id="AYRECIE"/>
<dbReference type="GeneID" id="5004936"/>
<name>A4S6W5_OSTLU</name>
<sequence length="494" mass="55015">MEGEDASAVVVDDGANGDAGASEASTSESVDEDAEGREAKKSTADRGLGQRRALSAETRSRPFVPLKGEVLHIAWYREYDETGKFTREEGLAYRECIEQLLAHYTMPKELVEETLDGIERGWSDVTLNLGSGFNLRMQRHTEFETITLSGPGNMKASLGTRITPWQWLLPHDWLADIPGKVFLVNHAVFRQLSQPSRSEEPTLKELNAIRKALGSTLYEDKVNASMDEEDAVLEWDAGSLVGCGIGDGSRMFANYELDDSGAMTTLVVVPPGDSTFIRAGRQLQRFFALEQYRLMILQRLPMAKSKFPLLAGLNERYETLSRELRRSKATARGHKDQQEFVTQITELEQAITQLVTRTKLVALTTASYLEIIELRLAEASFTRLGYEIRFLPLFVKKRIDPAVSTIYAVAEQAKILSDALERTTSLVQASVEVRLQRINERIATYGLLFTIVSVLVSFTTSIQPNGSLHWLFVLVKAKFFSCVAFGAKLCASGP</sequence>
<accession>A4S6W5</accession>
<dbReference type="InterPro" id="IPR021830">
    <property type="entry name" value="DUF3422"/>
</dbReference>
<dbReference type="HOGENOM" id="CLU_552487_0_0_1"/>
<dbReference type="Pfam" id="PF11902">
    <property type="entry name" value="DUF3422"/>
    <property type="match status" value="1"/>
</dbReference>
<feature type="region of interest" description="Disordered" evidence="1">
    <location>
        <begin position="1"/>
        <end position="55"/>
    </location>
</feature>
<organism evidence="2 4">
    <name type="scientific">Ostreococcus lucimarinus (strain CCE9901)</name>
    <dbReference type="NCBI Taxonomy" id="436017"/>
    <lineage>
        <taxon>Eukaryota</taxon>
        <taxon>Viridiplantae</taxon>
        <taxon>Chlorophyta</taxon>
        <taxon>Mamiellophyceae</taxon>
        <taxon>Mamiellales</taxon>
        <taxon>Bathycoccaceae</taxon>
        <taxon>Ostreococcus</taxon>
    </lineage>
</organism>
<gene>
    <name evidence="2" type="ORF">OSTLU_27266</name>
    <name evidence="3" type="ORF">OSTLU_29645</name>
</gene>
<dbReference type="Proteomes" id="UP000001568">
    <property type="component" value="Chromosome 13"/>
</dbReference>
<dbReference type="EMBL" id="CP000601">
    <property type="protein sequence ID" value="ABP01240.1"/>
    <property type="molecule type" value="Genomic_DNA"/>
</dbReference>
<evidence type="ECO:0000313" key="2">
    <source>
        <dbReference type="EMBL" id="ABO99307.1"/>
    </source>
</evidence>
<evidence type="ECO:0000256" key="1">
    <source>
        <dbReference type="SAM" id="MobiDB-lite"/>
    </source>
</evidence>
<evidence type="ECO:0000313" key="3">
    <source>
        <dbReference type="EMBL" id="ABP01240.1"/>
    </source>
</evidence>
<dbReference type="AlphaFoldDB" id="A4S6W5"/>
<dbReference type="KEGG" id="olu:OSTLU_27266"/>
<dbReference type="OrthoDB" id="497057at2759"/>
<dbReference type="EMBL" id="CP000593">
    <property type="protein sequence ID" value="ABO99307.1"/>
    <property type="molecule type" value="Genomic_DNA"/>
</dbReference>
<dbReference type="GeneID" id="5006939"/>
<keyword evidence="4" id="KW-1185">Reference proteome</keyword>
<evidence type="ECO:0000313" key="4">
    <source>
        <dbReference type="Proteomes" id="UP000001568"/>
    </source>
</evidence>
<reference evidence="2 4" key="1">
    <citation type="journal article" date="2007" name="Proc. Natl. Acad. Sci. U.S.A.">
        <title>The tiny eukaryote Ostreococcus provides genomic insights into the paradox of plankton speciation.</title>
        <authorList>
            <person name="Palenik B."/>
            <person name="Grimwood J."/>
            <person name="Aerts A."/>
            <person name="Rouze P."/>
            <person name="Salamov A."/>
            <person name="Putnam N."/>
            <person name="Dupont C."/>
            <person name="Jorgensen R."/>
            <person name="Derelle E."/>
            <person name="Rombauts S."/>
            <person name="Zhou K."/>
            <person name="Otillar R."/>
            <person name="Merchant S.S."/>
            <person name="Podell S."/>
            <person name="Gaasterland T."/>
            <person name="Napoli C."/>
            <person name="Gendler K."/>
            <person name="Manuell A."/>
            <person name="Tai V."/>
            <person name="Vallon O."/>
            <person name="Piganeau G."/>
            <person name="Jancek S."/>
            <person name="Heijde M."/>
            <person name="Jabbari K."/>
            <person name="Bowler C."/>
            <person name="Lohr M."/>
            <person name="Robbens S."/>
            <person name="Werner G."/>
            <person name="Dubchak I."/>
            <person name="Pazour G.J."/>
            <person name="Ren Q."/>
            <person name="Paulsen I."/>
            <person name="Delwiche C."/>
            <person name="Schmutz J."/>
            <person name="Rokhsar D."/>
            <person name="Van de Peer Y."/>
            <person name="Moreau H."/>
            <person name="Grigoriev I.V."/>
        </authorList>
    </citation>
    <scope>NUCLEOTIDE SEQUENCE [LARGE SCALE GENOMIC DNA]</scope>
    <source>
        <strain evidence="2 4">CCE9901</strain>
    </source>
</reference>